<evidence type="ECO:0000313" key="1">
    <source>
        <dbReference type="EMBL" id="GGE48734.1"/>
    </source>
</evidence>
<dbReference type="InterPro" id="IPR009317">
    <property type="entry name" value="ChaB"/>
</dbReference>
<dbReference type="EMBL" id="BMIR01000015">
    <property type="protein sequence ID" value="GGE48734.1"/>
    <property type="molecule type" value="Genomic_DNA"/>
</dbReference>
<name>A0A8J3DXW0_9BACL</name>
<comment type="caution">
    <text evidence="1">The sequence shown here is derived from an EMBL/GenBank/DDBJ whole genome shotgun (WGS) entry which is preliminary data.</text>
</comment>
<dbReference type="AlphaFoldDB" id="A0A8J3DXW0"/>
<organism evidence="1 2">
    <name type="scientific">Pullulanibacillus camelliae</name>
    <dbReference type="NCBI Taxonomy" id="1707096"/>
    <lineage>
        <taxon>Bacteria</taxon>
        <taxon>Bacillati</taxon>
        <taxon>Bacillota</taxon>
        <taxon>Bacilli</taxon>
        <taxon>Bacillales</taxon>
        <taxon>Sporolactobacillaceae</taxon>
        <taxon>Pullulanibacillus</taxon>
    </lineage>
</organism>
<reference evidence="1" key="2">
    <citation type="submission" date="2020-09" db="EMBL/GenBank/DDBJ databases">
        <authorList>
            <person name="Sun Q."/>
            <person name="Zhou Y."/>
        </authorList>
    </citation>
    <scope>NUCLEOTIDE SEQUENCE</scope>
    <source>
        <strain evidence="1">CGMCC 1.15371</strain>
    </source>
</reference>
<reference evidence="1" key="1">
    <citation type="journal article" date="2014" name="Int. J. Syst. Evol. Microbiol.">
        <title>Complete genome sequence of Corynebacterium casei LMG S-19264T (=DSM 44701T), isolated from a smear-ripened cheese.</title>
        <authorList>
            <consortium name="US DOE Joint Genome Institute (JGI-PGF)"/>
            <person name="Walter F."/>
            <person name="Albersmeier A."/>
            <person name="Kalinowski J."/>
            <person name="Ruckert C."/>
        </authorList>
    </citation>
    <scope>NUCLEOTIDE SEQUENCE</scope>
    <source>
        <strain evidence="1">CGMCC 1.15371</strain>
    </source>
</reference>
<protein>
    <submittedName>
        <fullName evidence="1">Uncharacterized protein</fullName>
    </submittedName>
</protein>
<keyword evidence="2" id="KW-1185">Reference proteome</keyword>
<proteinExistence type="predicted"/>
<evidence type="ECO:0000313" key="2">
    <source>
        <dbReference type="Proteomes" id="UP000628775"/>
    </source>
</evidence>
<accession>A0A8J3DXW0</accession>
<dbReference type="Proteomes" id="UP000628775">
    <property type="component" value="Unassembled WGS sequence"/>
</dbReference>
<dbReference type="Pfam" id="PF06150">
    <property type="entry name" value="ChaB"/>
    <property type="match status" value="1"/>
</dbReference>
<sequence length="39" mass="4495">MTFNSLKELPTAIKRHLPTHAQKIFKEAFNSVRQGKAQQ</sequence>
<gene>
    <name evidence="1" type="ORF">GCM10011391_29450</name>
</gene>
<dbReference type="RefSeq" id="WP_188695770.1">
    <property type="nucleotide sequence ID" value="NZ_BMIR01000015.1"/>
</dbReference>
<dbReference type="SUPFAM" id="SSF140376">
    <property type="entry name" value="ChaB-like"/>
    <property type="match status" value="1"/>
</dbReference>
<dbReference type="InterPro" id="IPR037205">
    <property type="entry name" value="ChaB_sf"/>
</dbReference>
<dbReference type="Gene3D" id="1.10.1740.70">
    <property type="entry name" value="ChaB"/>
    <property type="match status" value="1"/>
</dbReference>